<evidence type="ECO:0000256" key="6">
    <source>
        <dbReference type="ARBA" id="ARBA00022729"/>
    </source>
</evidence>
<dbReference type="OrthoDB" id="6409159at2759"/>
<organism evidence="10 11">
    <name type="scientific">Rhizodiscina lignyota</name>
    <dbReference type="NCBI Taxonomy" id="1504668"/>
    <lineage>
        <taxon>Eukaryota</taxon>
        <taxon>Fungi</taxon>
        <taxon>Dikarya</taxon>
        <taxon>Ascomycota</taxon>
        <taxon>Pezizomycotina</taxon>
        <taxon>Dothideomycetes</taxon>
        <taxon>Pleosporomycetidae</taxon>
        <taxon>Aulographales</taxon>
        <taxon>Rhizodiscinaceae</taxon>
        <taxon>Rhizodiscina</taxon>
    </lineage>
</organism>
<dbReference type="EMBL" id="ML978126">
    <property type="protein sequence ID" value="KAF2098567.1"/>
    <property type="molecule type" value="Genomic_DNA"/>
</dbReference>
<keyword evidence="7" id="KW-0445">Lipid transport</keyword>
<comment type="caution">
    <text evidence="10">The sequence shown here is derived from an EMBL/GenBank/DDBJ whole genome shotgun (WGS) entry which is preliminary data.</text>
</comment>
<feature type="signal peptide" evidence="8">
    <location>
        <begin position="1"/>
        <end position="17"/>
    </location>
</feature>
<dbReference type="InterPro" id="IPR014756">
    <property type="entry name" value="Ig_E-set"/>
</dbReference>
<name>A0A9P4IHI1_9PEZI</name>
<gene>
    <name evidence="10" type="ORF">NA57DRAFT_75807</name>
</gene>
<dbReference type="InterPro" id="IPR039670">
    <property type="entry name" value="NPC2-like"/>
</dbReference>
<dbReference type="AlphaFoldDB" id="A0A9P4IHI1"/>
<dbReference type="GO" id="GO:0032934">
    <property type="term" value="F:sterol binding"/>
    <property type="evidence" value="ECO:0007669"/>
    <property type="project" value="InterPro"/>
</dbReference>
<dbReference type="Proteomes" id="UP000799772">
    <property type="component" value="Unassembled WGS sequence"/>
</dbReference>
<accession>A0A9P4IHI1</accession>
<feature type="domain" description="MD-2-related lipid-recognition" evidence="9">
    <location>
        <begin position="45"/>
        <end position="163"/>
    </location>
</feature>
<dbReference type="PANTHER" id="PTHR11306:SF0">
    <property type="entry name" value="PHOSPHATIDYLGLYCEROL_PHOSPHATIDYLINOSITOL TRANSFER PROTEIN"/>
    <property type="match status" value="1"/>
</dbReference>
<dbReference type="PANTHER" id="PTHR11306">
    <property type="entry name" value="NIEMANN PICK TYPE C2 PROTEIN NPC2-RELATED"/>
    <property type="match status" value="1"/>
</dbReference>
<keyword evidence="5" id="KW-0813">Transport</keyword>
<dbReference type="InterPro" id="IPR033917">
    <property type="entry name" value="ML_PG-PI_TP"/>
</dbReference>
<evidence type="ECO:0000256" key="8">
    <source>
        <dbReference type="SAM" id="SignalP"/>
    </source>
</evidence>
<dbReference type="InterPro" id="IPR003172">
    <property type="entry name" value="ML_dom"/>
</dbReference>
<protein>
    <recommendedName>
        <fullName evidence="4">Phosphatidylglycerol/phosphatidylinositol transfer protein</fullName>
    </recommendedName>
</protein>
<dbReference type="Gene3D" id="2.70.220.10">
    <property type="entry name" value="Ganglioside GM2 activator"/>
    <property type="match status" value="2"/>
</dbReference>
<evidence type="ECO:0000256" key="2">
    <source>
        <dbReference type="ARBA" id="ARBA00006370"/>
    </source>
</evidence>
<keyword evidence="11" id="KW-1185">Reference proteome</keyword>
<keyword evidence="6 8" id="KW-0732">Signal</keyword>
<evidence type="ECO:0000256" key="7">
    <source>
        <dbReference type="ARBA" id="ARBA00023055"/>
    </source>
</evidence>
<evidence type="ECO:0000256" key="1">
    <source>
        <dbReference type="ARBA" id="ARBA00002053"/>
    </source>
</evidence>
<comment type="subunit">
    <text evidence="3">Monomer.</text>
</comment>
<evidence type="ECO:0000313" key="10">
    <source>
        <dbReference type="EMBL" id="KAF2098567.1"/>
    </source>
</evidence>
<dbReference type="GO" id="GO:0032366">
    <property type="term" value="P:intracellular sterol transport"/>
    <property type="evidence" value="ECO:0007669"/>
    <property type="project" value="InterPro"/>
</dbReference>
<comment type="similarity">
    <text evidence="2">Belongs to the NPC2 family.</text>
</comment>
<evidence type="ECO:0000256" key="4">
    <source>
        <dbReference type="ARBA" id="ARBA00016056"/>
    </source>
</evidence>
<proteinExistence type="inferred from homology"/>
<feature type="chain" id="PRO_5040352873" description="Phosphatidylglycerol/phosphatidylinositol transfer protein" evidence="8">
    <location>
        <begin position="18"/>
        <end position="168"/>
    </location>
</feature>
<evidence type="ECO:0000313" key="11">
    <source>
        <dbReference type="Proteomes" id="UP000799772"/>
    </source>
</evidence>
<evidence type="ECO:0000259" key="9">
    <source>
        <dbReference type="SMART" id="SM00737"/>
    </source>
</evidence>
<sequence length="168" mass="18392">MKFLTPLLALFVAYAYAGFGVNFGGSQVHLTEDYKVPGENPLFFCDDPKDNTLEIDKVDLDPNPPAAGQKLQITATGDLKEKIEEGAKIHLQVKYGLITLIKQDADLCDQASNINLECPIDEGKLTLSKDVNLPNEIPPGKYSVIADVTTKDGKKITCLQASIQFSRH</sequence>
<dbReference type="CDD" id="cd00917">
    <property type="entry name" value="PG-PI_TP"/>
    <property type="match status" value="1"/>
</dbReference>
<comment type="function">
    <text evidence="1">Catalyzes the intermembrane transfer of phosphatidylglycerol and phosphatidylinositol.</text>
</comment>
<dbReference type="Pfam" id="PF02221">
    <property type="entry name" value="E1_DerP2_DerF2"/>
    <property type="match status" value="1"/>
</dbReference>
<reference evidence="10" key="1">
    <citation type="journal article" date="2020" name="Stud. Mycol.">
        <title>101 Dothideomycetes genomes: a test case for predicting lifestyles and emergence of pathogens.</title>
        <authorList>
            <person name="Haridas S."/>
            <person name="Albert R."/>
            <person name="Binder M."/>
            <person name="Bloem J."/>
            <person name="Labutti K."/>
            <person name="Salamov A."/>
            <person name="Andreopoulos B."/>
            <person name="Baker S."/>
            <person name="Barry K."/>
            <person name="Bills G."/>
            <person name="Bluhm B."/>
            <person name="Cannon C."/>
            <person name="Castanera R."/>
            <person name="Culley D."/>
            <person name="Daum C."/>
            <person name="Ezra D."/>
            <person name="Gonzalez J."/>
            <person name="Henrissat B."/>
            <person name="Kuo A."/>
            <person name="Liang C."/>
            <person name="Lipzen A."/>
            <person name="Lutzoni F."/>
            <person name="Magnuson J."/>
            <person name="Mondo S."/>
            <person name="Nolan M."/>
            <person name="Ohm R."/>
            <person name="Pangilinan J."/>
            <person name="Park H.-J."/>
            <person name="Ramirez L."/>
            <person name="Alfaro M."/>
            <person name="Sun H."/>
            <person name="Tritt A."/>
            <person name="Yoshinaga Y."/>
            <person name="Zwiers L.-H."/>
            <person name="Turgeon B."/>
            <person name="Goodwin S."/>
            <person name="Spatafora J."/>
            <person name="Crous P."/>
            <person name="Grigoriev I."/>
        </authorList>
    </citation>
    <scope>NUCLEOTIDE SEQUENCE</scope>
    <source>
        <strain evidence="10">CBS 133067</strain>
    </source>
</reference>
<evidence type="ECO:0000256" key="5">
    <source>
        <dbReference type="ARBA" id="ARBA00022448"/>
    </source>
</evidence>
<dbReference type="InterPro" id="IPR036846">
    <property type="entry name" value="GM2-AP_sf"/>
</dbReference>
<dbReference type="SMART" id="SM00737">
    <property type="entry name" value="ML"/>
    <property type="match status" value="1"/>
</dbReference>
<evidence type="ECO:0000256" key="3">
    <source>
        <dbReference type="ARBA" id="ARBA00011245"/>
    </source>
</evidence>
<dbReference type="SUPFAM" id="SSF81296">
    <property type="entry name" value="E set domains"/>
    <property type="match status" value="1"/>
</dbReference>